<dbReference type="SUPFAM" id="SSF56954">
    <property type="entry name" value="Outer membrane efflux proteins (OEP)"/>
    <property type="match status" value="1"/>
</dbReference>
<dbReference type="GO" id="GO:1990281">
    <property type="term" value="C:efflux pump complex"/>
    <property type="evidence" value="ECO:0007669"/>
    <property type="project" value="TreeGrafter"/>
</dbReference>
<reference evidence="10 11" key="1">
    <citation type="submission" date="2018-04" db="EMBL/GenBank/DDBJ databases">
        <title>Complete genome sequence of Hydrogenophilus thermoluteolus TH-1.</title>
        <authorList>
            <person name="Arai H."/>
        </authorList>
    </citation>
    <scope>NUCLEOTIDE SEQUENCE [LARGE SCALE GENOMIC DNA]</scope>
    <source>
        <strain evidence="10 11">TH-1</strain>
    </source>
</reference>
<feature type="coiled-coil region" evidence="8">
    <location>
        <begin position="318"/>
        <end position="345"/>
    </location>
</feature>
<evidence type="ECO:0000256" key="2">
    <source>
        <dbReference type="ARBA" id="ARBA00007613"/>
    </source>
</evidence>
<keyword evidence="3" id="KW-0813">Transport</keyword>
<dbReference type="GO" id="GO:0015562">
    <property type="term" value="F:efflux transmembrane transporter activity"/>
    <property type="evidence" value="ECO:0007669"/>
    <property type="project" value="InterPro"/>
</dbReference>
<dbReference type="PANTHER" id="PTHR30026">
    <property type="entry name" value="OUTER MEMBRANE PROTEIN TOLC"/>
    <property type="match status" value="1"/>
</dbReference>
<evidence type="ECO:0000256" key="6">
    <source>
        <dbReference type="ARBA" id="ARBA00023136"/>
    </source>
</evidence>
<dbReference type="EMBL" id="AP018558">
    <property type="protein sequence ID" value="BBD76999.1"/>
    <property type="molecule type" value="Genomic_DNA"/>
</dbReference>
<protein>
    <submittedName>
        <fullName evidence="10">Channel protein TolC</fullName>
    </submittedName>
</protein>
<accession>A0A2Z6DXD9</accession>
<feature type="chain" id="PRO_5016322828" evidence="9">
    <location>
        <begin position="25"/>
        <end position="438"/>
    </location>
</feature>
<keyword evidence="5" id="KW-0812">Transmembrane</keyword>
<dbReference type="OrthoDB" id="9813458at2"/>
<dbReference type="RefSeq" id="WP_119334784.1">
    <property type="nucleotide sequence ID" value="NZ_AP018558.1"/>
</dbReference>
<comment type="subcellular location">
    <subcellularLocation>
        <location evidence="1">Cell outer membrane</location>
    </subcellularLocation>
</comment>
<dbReference type="Gene3D" id="1.20.1600.10">
    <property type="entry name" value="Outer membrane efflux proteins (OEP)"/>
    <property type="match status" value="1"/>
</dbReference>
<dbReference type="NCBIfam" id="TIGR01844">
    <property type="entry name" value="type_I_sec_TolC"/>
    <property type="match status" value="1"/>
</dbReference>
<keyword evidence="11" id="KW-1185">Reference proteome</keyword>
<comment type="similarity">
    <text evidence="2">Belongs to the outer membrane factor (OMF) (TC 1.B.17) family.</text>
</comment>
<keyword evidence="9" id="KW-0732">Signal</keyword>
<evidence type="ECO:0000256" key="4">
    <source>
        <dbReference type="ARBA" id="ARBA00022452"/>
    </source>
</evidence>
<dbReference type="InterPro" id="IPR003423">
    <property type="entry name" value="OMP_efflux"/>
</dbReference>
<dbReference type="GO" id="GO:0009279">
    <property type="term" value="C:cell outer membrane"/>
    <property type="evidence" value="ECO:0007669"/>
    <property type="project" value="UniProtKB-SubCell"/>
</dbReference>
<sequence length="438" mass="47392">MKAKRWVPLLVSSVCAGWLVSAHAEPLGTVLRWAEENDPVIAAARAAREAGKEKEVQGRALLLPSLGASADTFWNRVEIGGFEKHYNTNQWGVKLTQPLYRPQNWAQAKQAELQSELAELQWRDAEQQLVLRVAKAWFDVLSARAGLQAAEELRAAAEGQLKLAKASFEVGTVTVVDVYEAQSRYDLAEAQVVAAKNGVAVAEAALVSITGQAPQRYPRLKMDVKLLPPEPAELSAWEAASRADNLAVLQAQVAERIAKEELARRRAGHQPTVDLEAMVGNQRLFNQSRFAAVDADAAQIGVRVTIPLYAGGAITSQVREGVALLTQAERNREAAERQASLAAKQAYLNVTNGLTRVKALEAALASSLKNLEATKTGFEVGVRINLDVLNAQAQVADARTQLAQARFDTLLALLQLKAAAGQLAASDLTQVDALFEEE</sequence>
<dbReference type="InterPro" id="IPR051906">
    <property type="entry name" value="TolC-like"/>
</dbReference>
<gene>
    <name evidence="10" type="ORF">HPTL_0731</name>
</gene>
<dbReference type="KEGG" id="htl:HPTL_0731"/>
<evidence type="ECO:0000256" key="8">
    <source>
        <dbReference type="SAM" id="Coils"/>
    </source>
</evidence>
<feature type="coiled-coil region" evidence="8">
    <location>
        <begin position="108"/>
        <end position="167"/>
    </location>
</feature>
<evidence type="ECO:0000313" key="11">
    <source>
        <dbReference type="Proteomes" id="UP000262004"/>
    </source>
</evidence>
<evidence type="ECO:0000256" key="9">
    <source>
        <dbReference type="SAM" id="SignalP"/>
    </source>
</evidence>
<name>A0A2Z6DXD9_HYDTE</name>
<dbReference type="GO" id="GO:0015288">
    <property type="term" value="F:porin activity"/>
    <property type="evidence" value="ECO:0007669"/>
    <property type="project" value="TreeGrafter"/>
</dbReference>
<keyword evidence="7" id="KW-0998">Cell outer membrane</keyword>
<keyword evidence="8" id="KW-0175">Coiled coil</keyword>
<dbReference type="Proteomes" id="UP000262004">
    <property type="component" value="Chromosome"/>
</dbReference>
<evidence type="ECO:0000313" key="10">
    <source>
        <dbReference type="EMBL" id="BBD76999.1"/>
    </source>
</evidence>
<dbReference type="InterPro" id="IPR010130">
    <property type="entry name" value="T1SS_OMP_TolC"/>
</dbReference>
<proteinExistence type="inferred from homology"/>
<evidence type="ECO:0000256" key="1">
    <source>
        <dbReference type="ARBA" id="ARBA00004442"/>
    </source>
</evidence>
<keyword evidence="4" id="KW-1134">Transmembrane beta strand</keyword>
<feature type="signal peptide" evidence="9">
    <location>
        <begin position="1"/>
        <end position="24"/>
    </location>
</feature>
<keyword evidence="6" id="KW-0472">Membrane</keyword>
<organism evidence="10 11">
    <name type="scientific">Hydrogenophilus thermoluteolus</name>
    <name type="common">Pseudomonas hydrogenothermophila</name>
    <dbReference type="NCBI Taxonomy" id="297"/>
    <lineage>
        <taxon>Bacteria</taxon>
        <taxon>Pseudomonadati</taxon>
        <taxon>Pseudomonadota</taxon>
        <taxon>Hydrogenophilia</taxon>
        <taxon>Hydrogenophilales</taxon>
        <taxon>Hydrogenophilaceae</taxon>
        <taxon>Hydrogenophilus</taxon>
    </lineage>
</organism>
<dbReference type="AlphaFoldDB" id="A0A2Z6DXD9"/>
<dbReference type="PANTHER" id="PTHR30026:SF20">
    <property type="entry name" value="OUTER MEMBRANE PROTEIN TOLC"/>
    <property type="match status" value="1"/>
</dbReference>
<evidence type="ECO:0000256" key="5">
    <source>
        <dbReference type="ARBA" id="ARBA00022692"/>
    </source>
</evidence>
<evidence type="ECO:0000256" key="7">
    <source>
        <dbReference type="ARBA" id="ARBA00023237"/>
    </source>
</evidence>
<evidence type="ECO:0000256" key="3">
    <source>
        <dbReference type="ARBA" id="ARBA00022448"/>
    </source>
</evidence>
<dbReference type="Pfam" id="PF02321">
    <property type="entry name" value="OEP"/>
    <property type="match status" value="2"/>
</dbReference>